<protein>
    <recommendedName>
        <fullName evidence="2">SCP domain-containing protein</fullName>
    </recommendedName>
</protein>
<dbReference type="STRING" id="53326.A0A016VSR2"/>
<dbReference type="SUPFAM" id="SSF55797">
    <property type="entry name" value="PR-1-like"/>
    <property type="match status" value="2"/>
</dbReference>
<dbReference type="InterPro" id="IPR035940">
    <property type="entry name" value="CAP_sf"/>
</dbReference>
<organism evidence="3 4">
    <name type="scientific">Ancylostoma ceylanicum</name>
    <dbReference type="NCBI Taxonomy" id="53326"/>
    <lineage>
        <taxon>Eukaryota</taxon>
        <taxon>Metazoa</taxon>
        <taxon>Ecdysozoa</taxon>
        <taxon>Nematoda</taxon>
        <taxon>Chromadorea</taxon>
        <taxon>Rhabditida</taxon>
        <taxon>Rhabditina</taxon>
        <taxon>Rhabditomorpha</taxon>
        <taxon>Strongyloidea</taxon>
        <taxon>Ancylostomatidae</taxon>
        <taxon>Ancylostomatinae</taxon>
        <taxon>Ancylostoma</taxon>
    </lineage>
</organism>
<dbReference type="Proteomes" id="UP000024635">
    <property type="component" value="Unassembled WGS sequence"/>
</dbReference>
<proteinExistence type="predicted"/>
<dbReference type="OrthoDB" id="5874910at2759"/>
<dbReference type="Gene3D" id="3.40.33.10">
    <property type="entry name" value="CAP"/>
    <property type="match status" value="2"/>
</dbReference>
<comment type="caution">
    <text evidence="3">The sequence shown here is derived from an EMBL/GenBank/DDBJ whole genome shotgun (WGS) entry which is preliminary data.</text>
</comment>
<feature type="signal peptide" evidence="1">
    <location>
        <begin position="1"/>
        <end position="21"/>
    </location>
</feature>
<reference evidence="4" key="1">
    <citation type="journal article" date="2015" name="Nat. Genet.">
        <title>The genome and transcriptome of the zoonotic hookworm Ancylostoma ceylanicum identify infection-specific gene families.</title>
        <authorList>
            <person name="Schwarz E.M."/>
            <person name="Hu Y."/>
            <person name="Antoshechkin I."/>
            <person name="Miller M.M."/>
            <person name="Sternberg P.W."/>
            <person name="Aroian R.V."/>
        </authorList>
    </citation>
    <scope>NUCLEOTIDE SEQUENCE</scope>
    <source>
        <strain evidence="4">HY135</strain>
    </source>
</reference>
<keyword evidence="1" id="KW-0732">Signal</keyword>
<dbReference type="EMBL" id="JARK01001341">
    <property type="protein sequence ID" value="EYC30047.1"/>
    <property type="molecule type" value="Genomic_DNA"/>
</dbReference>
<feature type="domain" description="SCP" evidence="2">
    <location>
        <begin position="241"/>
        <end position="388"/>
    </location>
</feature>
<name>A0A016VSR2_9BILA</name>
<dbReference type="InterPro" id="IPR014044">
    <property type="entry name" value="CAP_dom"/>
</dbReference>
<gene>
    <name evidence="3" type="primary">Acey_s0005.g2416</name>
    <name evidence="3" type="synonym">ASP-s0005.g2416</name>
    <name evidence="3" type="ORF">Y032_0005g2416</name>
</gene>
<evidence type="ECO:0000259" key="2">
    <source>
        <dbReference type="SMART" id="SM00198"/>
    </source>
</evidence>
<dbReference type="CDD" id="cd05380">
    <property type="entry name" value="CAP_euk"/>
    <property type="match status" value="1"/>
</dbReference>
<keyword evidence="4" id="KW-1185">Reference proteome</keyword>
<dbReference type="AlphaFoldDB" id="A0A016VSR2"/>
<feature type="chain" id="PRO_5001491082" description="SCP domain-containing protein" evidence="1">
    <location>
        <begin position="22"/>
        <end position="388"/>
    </location>
</feature>
<evidence type="ECO:0000313" key="3">
    <source>
        <dbReference type="EMBL" id="EYC30047.1"/>
    </source>
</evidence>
<accession>A0A016VSR2</accession>
<evidence type="ECO:0000256" key="1">
    <source>
        <dbReference type="SAM" id="SignalP"/>
    </source>
</evidence>
<evidence type="ECO:0000313" key="4">
    <source>
        <dbReference type="Proteomes" id="UP000024635"/>
    </source>
</evidence>
<sequence>MAKLSFIALAIASLLPALCEATAFCATGQLTETQINDYVINPVNRRRDTLAAGNQKNGESGANLPPAQGMTQIKWNCDLEKRAIDALAPGCYTHDNAPTSPDGKAQIFDAYYTSRITGDVTALRDFIDLQLGTIDYQALPGVNPTDSTVKYVGDATDSLLPYFTLVQPAATEIGCAWKACTITSSPLVDLYCVLNSQQIKEGDVIYNVATATTPPVSGEASFPSGASTRCSHALASKMTDNLRTQYENLHNFRRGLLATGQIPRKDGKYLPKSSNMRRIVGFFHTSRFPVCNTAKFQEYNCDLELGAIEYAGQCPTTHSELSSRPNFGENFKTFPATRFATFEEAAKKSVTEWWKPIRDVNYFENNAVFRPFHDGAPISSFTQVSGMN</sequence>
<dbReference type="Pfam" id="PF00188">
    <property type="entry name" value="CAP"/>
    <property type="match status" value="1"/>
</dbReference>
<dbReference type="SMART" id="SM00198">
    <property type="entry name" value="SCP"/>
    <property type="match status" value="1"/>
</dbReference>